<dbReference type="Proteomes" id="UP000499080">
    <property type="component" value="Unassembled WGS sequence"/>
</dbReference>
<dbReference type="AlphaFoldDB" id="A0A4Y2VID5"/>
<comment type="caution">
    <text evidence="1">The sequence shown here is derived from an EMBL/GenBank/DDBJ whole genome shotgun (WGS) entry which is preliminary data.</text>
</comment>
<accession>A0A4Y2VID5</accession>
<protein>
    <submittedName>
        <fullName evidence="1">Uncharacterized protein</fullName>
    </submittedName>
</protein>
<evidence type="ECO:0000313" key="2">
    <source>
        <dbReference type="Proteomes" id="UP000499080"/>
    </source>
</evidence>
<gene>
    <name evidence="1" type="ORF">AVEN_160405_1</name>
</gene>
<dbReference type="EMBL" id="BGPR01047072">
    <property type="protein sequence ID" value="GBO24074.1"/>
    <property type="molecule type" value="Genomic_DNA"/>
</dbReference>
<reference evidence="1 2" key="1">
    <citation type="journal article" date="2019" name="Sci. Rep.">
        <title>Orb-weaving spider Araneus ventricosus genome elucidates the spidroin gene catalogue.</title>
        <authorList>
            <person name="Kono N."/>
            <person name="Nakamura H."/>
            <person name="Ohtoshi R."/>
            <person name="Moran D.A.P."/>
            <person name="Shinohara A."/>
            <person name="Yoshida Y."/>
            <person name="Fujiwara M."/>
            <person name="Mori M."/>
            <person name="Tomita M."/>
            <person name="Arakawa K."/>
        </authorList>
    </citation>
    <scope>NUCLEOTIDE SEQUENCE [LARGE SCALE GENOMIC DNA]</scope>
</reference>
<sequence>MMMVTAEDDDDDVWFDGIPVILSKALLLSAVRCVLPFTLPERDDLTLFDISHVCFEQHVYKQTAVFIPRTTPFKVDFGGYS</sequence>
<organism evidence="1 2">
    <name type="scientific">Araneus ventricosus</name>
    <name type="common">Orbweaver spider</name>
    <name type="synonym">Epeira ventricosa</name>
    <dbReference type="NCBI Taxonomy" id="182803"/>
    <lineage>
        <taxon>Eukaryota</taxon>
        <taxon>Metazoa</taxon>
        <taxon>Ecdysozoa</taxon>
        <taxon>Arthropoda</taxon>
        <taxon>Chelicerata</taxon>
        <taxon>Arachnida</taxon>
        <taxon>Araneae</taxon>
        <taxon>Araneomorphae</taxon>
        <taxon>Entelegynae</taxon>
        <taxon>Araneoidea</taxon>
        <taxon>Araneidae</taxon>
        <taxon>Araneus</taxon>
    </lineage>
</organism>
<feature type="non-terminal residue" evidence="1">
    <location>
        <position position="81"/>
    </location>
</feature>
<name>A0A4Y2VID5_ARAVE</name>
<evidence type="ECO:0000313" key="1">
    <source>
        <dbReference type="EMBL" id="GBO24074.1"/>
    </source>
</evidence>
<proteinExistence type="predicted"/>
<keyword evidence="2" id="KW-1185">Reference proteome</keyword>